<dbReference type="AlphaFoldDB" id="A0A1I2HZE9"/>
<evidence type="ECO:0000256" key="3">
    <source>
        <dbReference type="ARBA" id="ARBA00006247"/>
    </source>
</evidence>
<evidence type="ECO:0000256" key="5">
    <source>
        <dbReference type="ARBA" id="ARBA00022801"/>
    </source>
</evidence>
<comment type="similarity">
    <text evidence="3">Belongs to the peptidase M20A family.</text>
</comment>
<keyword evidence="10" id="KW-1185">Reference proteome</keyword>
<evidence type="ECO:0000313" key="9">
    <source>
        <dbReference type="EMBL" id="SFF34137.1"/>
    </source>
</evidence>
<gene>
    <name evidence="9" type="ORF">SAMN05421541_1099</name>
</gene>
<dbReference type="SUPFAM" id="SSF55031">
    <property type="entry name" value="Bacterial exopeptidase dimerisation domain"/>
    <property type="match status" value="1"/>
</dbReference>
<evidence type="ECO:0000256" key="1">
    <source>
        <dbReference type="ARBA" id="ARBA00001941"/>
    </source>
</evidence>
<dbReference type="GO" id="GO:0016787">
    <property type="term" value="F:hydrolase activity"/>
    <property type="evidence" value="ECO:0007669"/>
    <property type="project" value="UniProtKB-KW"/>
</dbReference>
<dbReference type="InterPro" id="IPR036264">
    <property type="entry name" value="Bact_exopeptidase_dim_dom"/>
</dbReference>
<dbReference type="InterPro" id="IPR010182">
    <property type="entry name" value="ArgE/DapE"/>
</dbReference>
<dbReference type="InterPro" id="IPR050072">
    <property type="entry name" value="Peptidase_M20A"/>
</dbReference>
<dbReference type="InterPro" id="IPR002933">
    <property type="entry name" value="Peptidase_M20"/>
</dbReference>
<keyword evidence="6" id="KW-0862">Zinc</keyword>
<dbReference type="InterPro" id="IPR011650">
    <property type="entry name" value="Peptidase_M20_dimer"/>
</dbReference>
<evidence type="ECO:0000256" key="4">
    <source>
        <dbReference type="ARBA" id="ARBA00022723"/>
    </source>
</evidence>
<sequence>MTVTFSAAEAAALQAIDEQAVARDLLEILAVPSITGSPAESELQHLLAARLDRLGLDVDLWSMDLPALRADPGFPGTEAPREEAWGLVATTPGDGDGPTVVLQGHVDVVPPGDRGQWAGDPFVPRADGDDIHARGACDMKAGVVANLAAIAAIRASGVRLHGRIAAHCVVSEEDGGLGAFGTLRRGHTGDACVITEPTGGTVITANGGALTFRIEVPGRATHASTRYAGVSAVDAYLPLHAALARLETERNAGADPLMSEYPIPYPLAVGVVRAGDWASTVPDLLVAEGRLGVRLGEDPAAARADLERCVAEAAAADPWLRAHPPVVAWTGGQFASGRLPAGHALRDLVRDAHQDVTGEPGLRERGAPYGSDLRLYAAAGVPTLQYGPGDVRLAHSPFEKVSVAETVRVARTLVLATLRSLG</sequence>
<dbReference type="EMBL" id="FONV01000009">
    <property type="protein sequence ID" value="SFF34137.1"/>
    <property type="molecule type" value="Genomic_DNA"/>
</dbReference>
<evidence type="ECO:0000256" key="2">
    <source>
        <dbReference type="ARBA" id="ARBA00001947"/>
    </source>
</evidence>
<accession>A0A1I2HZE9</accession>
<dbReference type="Pfam" id="PF07687">
    <property type="entry name" value="M20_dimer"/>
    <property type="match status" value="1"/>
</dbReference>
<dbReference type="Gene3D" id="3.40.630.10">
    <property type="entry name" value="Zn peptidases"/>
    <property type="match status" value="1"/>
</dbReference>
<dbReference type="PANTHER" id="PTHR43808:SF25">
    <property type="entry name" value="PEPTIDASE M20 DIMERISATION DOMAIN-CONTAINING PROTEIN"/>
    <property type="match status" value="1"/>
</dbReference>
<keyword evidence="4" id="KW-0479">Metal-binding</keyword>
<comment type="cofactor">
    <cofactor evidence="2">
        <name>Zn(2+)</name>
        <dbReference type="ChEBI" id="CHEBI:29105"/>
    </cofactor>
</comment>
<dbReference type="STRING" id="35752.SAMN05421541_1099"/>
<keyword evidence="7" id="KW-0170">Cobalt</keyword>
<dbReference type="RefSeq" id="WP_093617570.1">
    <property type="nucleotide sequence ID" value="NZ_BOMT01000053.1"/>
</dbReference>
<organism evidence="9 10">
    <name type="scientific">Actinoplanes philippinensis</name>
    <dbReference type="NCBI Taxonomy" id="35752"/>
    <lineage>
        <taxon>Bacteria</taxon>
        <taxon>Bacillati</taxon>
        <taxon>Actinomycetota</taxon>
        <taxon>Actinomycetes</taxon>
        <taxon>Micromonosporales</taxon>
        <taxon>Micromonosporaceae</taxon>
        <taxon>Actinoplanes</taxon>
    </lineage>
</organism>
<dbReference type="Proteomes" id="UP000199645">
    <property type="component" value="Unassembled WGS sequence"/>
</dbReference>
<dbReference type="GO" id="GO:0046872">
    <property type="term" value="F:metal ion binding"/>
    <property type="evidence" value="ECO:0007669"/>
    <property type="project" value="UniProtKB-KW"/>
</dbReference>
<dbReference type="Pfam" id="PF01546">
    <property type="entry name" value="Peptidase_M20"/>
    <property type="match status" value="1"/>
</dbReference>
<dbReference type="SUPFAM" id="SSF53187">
    <property type="entry name" value="Zn-dependent exopeptidases"/>
    <property type="match status" value="1"/>
</dbReference>
<name>A0A1I2HZE9_9ACTN</name>
<reference evidence="9 10" key="1">
    <citation type="submission" date="2016-10" db="EMBL/GenBank/DDBJ databases">
        <authorList>
            <person name="de Groot N.N."/>
        </authorList>
    </citation>
    <scope>NUCLEOTIDE SEQUENCE [LARGE SCALE GENOMIC DNA]</scope>
    <source>
        <strain evidence="9 10">DSM 43019</strain>
    </source>
</reference>
<keyword evidence="5" id="KW-0378">Hydrolase</keyword>
<evidence type="ECO:0000259" key="8">
    <source>
        <dbReference type="Pfam" id="PF07687"/>
    </source>
</evidence>
<evidence type="ECO:0000313" key="10">
    <source>
        <dbReference type="Proteomes" id="UP000199645"/>
    </source>
</evidence>
<dbReference type="Gene3D" id="3.30.70.360">
    <property type="match status" value="1"/>
</dbReference>
<proteinExistence type="inferred from homology"/>
<protein>
    <submittedName>
        <fullName evidence="9">Acetylornithine deacetylase</fullName>
    </submittedName>
</protein>
<feature type="domain" description="Peptidase M20 dimerisation" evidence="8">
    <location>
        <begin position="205"/>
        <end position="316"/>
    </location>
</feature>
<dbReference type="NCBIfam" id="TIGR01910">
    <property type="entry name" value="DapE-ArgE"/>
    <property type="match status" value="1"/>
</dbReference>
<evidence type="ECO:0000256" key="7">
    <source>
        <dbReference type="ARBA" id="ARBA00023285"/>
    </source>
</evidence>
<evidence type="ECO:0000256" key="6">
    <source>
        <dbReference type="ARBA" id="ARBA00022833"/>
    </source>
</evidence>
<comment type="cofactor">
    <cofactor evidence="1">
        <name>Co(2+)</name>
        <dbReference type="ChEBI" id="CHEBI:48828"/>
    </cofactor>
</comment>
<dbReference type="OrthoDB" id="7055905at2"/>
<dbReference type="PANTHER" id="PTHR43808">
    <property type="entry name" value="ACETYLORNITHINE DEACETYLASE"/>
    <property type="match status" value="1"/>
</dbReference>